<reference evidence="2" key="2">
    <citation type="submission" date="2019-10" db="EMBL/GenBank/DDBJ databases">
        <title>A de novo genome assembly of a pear dwarfing rootstock.</title>
        <authorList>
            <person name="Wang F."/>
            <person name="Wang J."/>
            <person name="Li S."/>
            <person name="Zhang Y."/>
            <person name="Fang M."/>
            <person name="Ma L."/>
            <person name="Zhao Y."/>
            <person name="Jiang S."/>
        </authorList>
    </citation>
    <scope>NUCLEOTIDE SEQUENCE [LARGE SCALE GENOMIC DNA]</scope>
</reference>
<proteinExistence type="predicted"/>
<dbReference type="Proteomes" id="UP000327157">
    <property type="component" value="Chromosome 13"/>
</dbReference>
<gene>
    <name evidence="1" type="ORF">D8674_009600</name>
</gene>
<name>A0A5N5F8E8_9ROSA</name>
<reference evidence="1 2" key="1">
    <citation type="submission" date="2019-09" db="EMBL/GenBank/DDBJ databases">
        <authorList>
            <person name="Ou C."/>
        </authorList>
    </citation>
    <scope>NUCLEOTIDE SEQUENCE [LARGE SCALE GENOMIC DNA]</scope>
    <source>
        <strain evidence="1">S2</strain>
        <tissue evidence="1">Leaf</tissue>
    </source>
</reference>
<keyword evidence="2" id="KW-1185">Reference proteome</keyword>
<evidence type="ECO:0000313" key="1">
    <source>
        <dbReference type="EMBL" id="KAB2599329.1"/>
    </source>
</evidence>
<reference evidence="1 2" key="3">
    <citation type="submission" date="2019-11" db="EMBL/GenBank/DDBJ databases">
        <title>A de novo genome assembly of a pear dwarfing rootstock.</title>
        <authorList>
            <person name="Wang F."/>
            <person name="Wang J."/>
            <person name="Li S."/>
            <person name="Zhang Y."/>
            <person name="Fang M."/>
            <person name="Ma L."/>
            <person name="Zhao Y."/>
            <person name="Jiang S."/>
        </authorList>
    </citation>
    <scope>NUCLEOTIDE SEQUENCE [LARGE SCALE GENOMIC DNA]</scope>
    <source>
        <strain evidence="1">S2</strain>
        <tissue evidence="1">Leaf</tissue>
    </source>
</reference>
<dbReference type="EMBL" id="SMOL01000753">
    <property type="protein sequence ID" value="KAB2599329.1"/>
    <property type="molecule type" value="Genomic_DNA"/>
</dbReference>
<dbReference type="OrthoDB" id="6375174at2759"/>
<accession>A0A5N5F8E8</accession>
<sequence>MATASASSSSAAVTERRGIPGAQFVEEGQTYLTQAGLDVNLPSPFSKKSTVKMYACLLEQYKLVELKLQAQQRDLQFSFAQKIPFL</sequence>
<evidence type="ECO:0000313" key="2">
    <source>
        <dbReference type="Proteomes" id="UP000327157"/>
    </source>
</evidence>
<organism evidence="1 2">
    <name type="scientific">Pyrus ussuriensis x Pyrus communis</name>
    <dbReference type="NCBI Taxonomy" id="2448454"/>
    <lineage>
        <taxon>Eukaryota</taxon>
        <taxon>Viridiplantae</taxon>
        <taxon>Streptophyta</taxon>
        <taxon>Embryophyta</taxon>
        <taxon>Tracheophyta</taxon>
        <taxon>Spermatophyta</taxon>
        <taxon>Magnoliopsida</taxon>
        <taxon>eudicotyledons</taxon>
        <taxon>Gunneridae</taxon>
        <taxon>Pentapetalae</taxon>
        <taxon>rosids</taxon>
        <taxon>fabids</taxon>
        <taxon>Rosales</taxon>
        <taxon>Rosaceae</taxon>
        <taxon>Amygdaloideae</taxon>
        <taxon>Maleae</taxon>
        <taxon>Pyrus</taxon>
    </lineage>
</organism>
<comment type="caution">
    <text evidence="1">The sequence shown here is derived from an EMBL/GenBank/DDBJ whole genome shotgun (WGS) entry which is preliminary data.</text>
</comment>
<protein>
    <submittedName>
        <fullName evidence="1">Prefoldin subunit 3</fullName>
    </submittedName>
</protein>
<dbReference type="AlphaFoldDB" id="A0A5N5F8E8"/>